<keyword evidence="1" id="KW-0732">Signal</keyword>
<feature type="signal peptide" evidence="1">
    <location>
        <begin position="1"/>
        <end position="20"/>
    </location>
</feature>
<evidence type="ECO:0000313" key="3">
    <source>
        <dbReference type="Proteomes" id="UP000236630"/>
    </source>
</evidence>
<dbReference type="PANTHER" id="PTHR35288">
    <property type="entry name" value="TAIL FIBER"/>
    <property type="match status" value="1"/>
</dbReference>
<reference evidence="2 3" key="1">
    <citation type="journal article" date="2017" name="Front. Genet.">
        <title>Draft sequencing of the heterozygous diploid genome of Satsuma (Citrus unshiu Marc.) using a hybrid assembly approach.</title>
        <authorList>
            <person name="Shimizu T."/>
            <person name="Tanizawa Y."/>
            <person name="Mochizuki T."/>
            <person name="Nagasaki H."/>
            <person name="Yoshioka T."/>
            <person name="Toyoda A."/>
            <person name="Fujiyama A."/>
            <person name="Kaminuma E."/>
            <person name="Nakamura Y."/>
        </authorList>
    </citation>
    <scope>NUCLEOTIDE SEQUENCE [LARGE SCALE GENOMIC DNA]</scope>
    <source>
        <strain evidence="3">cv. Miyagawa wase</strain>
    </source>
</reference>
<dbReference type="AlphaFoldDB" id="A0A2H5N1T8"/>
<accession>A0A2H5N1T8</accession>
<comment type="caution">
    <text evidence="2">The sequence shown here is derived from an EMBL/GenBank/DDBJ whole genome shotgun (WGS) entry which is preliminary data.</text>
</comment>
<keyword evidence="3" id="KW-1185">Reference proteome</keyword>
<name>A0A2H5N1T8_CITUN</name>
<dbReference type="PANTHER" id="PTHR35288:SF2">
    <property type="entry name" value="TRANSMEMBRANE PROTEIN"/>
    <property type="match status" value="1"/>
</dbReference>
<proteinExistence type="predicted"/>
<dbReference type="Proteomes" id="UP000236630">
    <property type="component" value="Unassembled WGS sequence"/>
</dbReference>
<sequence length="76" mass="8792">MGRQYISIYFFLIFLSHCLSQIPLFRIPCRSGKCTTPVEVTPFQLIISEVFPGICSQGFSIPWSLCKCYNERQKHS</sequence>
<feature type="chain" id="PRO_5014149537" description="Bifunctional inhibitor/plant lipid transfer protein/seed storage helical domain-containing protein" evidence="1">
    <location>
        <begin position="21"/>
        <end position="76"/>
    </location>
</feature>
<evidence type="ECO:0000256" key="1">
    <source>
        <dbReference type="SAM" id="SignalP"/>
    </source>
</evidence>
<dbReference type="STRING" id="55188.A0A2H5N1T8"/>
<dbReference type="EMBL" id="BDQV01005959">
    <property type="protein sequence ID" value="GAY34213.1"/>
    <property type="molecule type" value="Genomic_DNA"/>
</dbReference>
<protein>
    <recommendedName>
        <fullName evidence="4">Bifunctional inhibitor/plant lipid transfer protein/seed storage helical domain-containing protein</fullName>
    </recommendedName>
</protein>
<evidence type="ECO:0008006" key="4">
    <source>
        <dbReference type="Google" id="ProtNLM"/>
    </source>
</evidence>
<organism evidence="2 3">
    <name type="scientific">Citrus unshiu</name>
    <name type="common">Satsuma mandarin</name>
    <name type="synonym">Citrus nobilis var. unshiu</name>
    <dbReference type="NCBI Taxonomy" id="55188"/>
    <lineage>
        <taxon>Eukaryota</taxon>
        <taxon>Viridiplantae</taxon>
        <taxon>Streptophyta</taxon>
        <taxon>Embryophyta</taxon>
        <taxon>Tracheophyta</taxon>
        <taxon>Spermatophyta</taxon>
        <taxon>Magnoliopsida</taxon>
        <taxon>eudicotyledons</taxon>
        <taxon>Gunneridae</taxon>
        <taxon>Pentapetalae</taxon>
        <taxon>rosids</taxon>
        <taxon>malvids</taxon>
        <taxon>Sapindales</taxon>
        <taxon>Rutaceae</taxon>
        <taxon>Aurantioideae</taxon>
        <taxon>Citrus</taxon>
    </lineage>
</organism>
<evidence type="ECO:0000313" key="2">
    <source>
        <dbReference type="EMBL" id="GAY34213.1"/>
    </source>
</evidence>
<gene>
    <name evidence="2" type="ORF">CUMW_285830</name>
</gene>